<feature type="compositionally biased region" description="Basic and acidic residues" evidence="1">
    <location>
        <begin position="20"/>
        <end position="34"/>
    </location>
</feature>
<evidence type="ECO:0000256" key="1">
    <source>
        <dbReference type="SAM" id="MobiDB-lite"/>
    </source>
</evidence>
<dbReference type="Proteomes" id="UP000078540">
    <property type="component" value="Unassembled WGS sequence"/>
</dbReference>
<feature type="compositionally biased region" description="Basic residues" evidence="1">
    <location>
        <begin position="8"/>
        <end position="19"/>
    </location>
</feature>
<sequence length="148" mass="16958">MRNPSHHEKTKHFAKKYRKRKEERQIEEKKERHGATSRKINIPWEEGCTGCLALGDASVLGGVQRSEKTTDGDGAGSSEWKTGRNFVFQTDSLALAAGNDDGEGQRRRKGIRRISRTKFLHEETRLCRDCLDRHDIFESIGSVRFNWA</sequence>
<accession>A0A195BT81</accession>
<evidence type="ECO:0000313" key="2">
    <source>
        <dbReference type="EMBL" id="KYM91146.1"/>
    </source>
</evidence>
<feature type="region of interest" description="Disordered" evidence="1">
    <location>
        <begin position="1"/>
        <end position="38"/>
    </location>
</feature>
<evidence type="ECO:0000313" key="3">
    <source>
        <dbReference type="Proteomes" id="UP000078540"/>
    </source>
</evidence>
<dbReference type="AlphaFoldDB" id="A0A195BT81"/>
<dbReference type="EMBL" id="KQ976408">
    <property type="protein sequence ID" value="KYM91146.1"/>
    <property type="molecule type" value="Genomic_DNA"/>
</dbReference>
<reference evidence="2 3" key="1">
    <citation type="submission" date="2015-09" db="EMBL/GenBank/DDBJ databases">
        <title>Atta colombica WGS genome.</title>
        <authorList>
            <person name="Nygaard S."/>
            <person name="Hu H."/>
            <person name="Boomsma J."/>
            <person name="Zhang G."/>
        </authorList>
    </citation>
    <scope>NUCLEOTIDE SEQUENCE [LARGE SCALE GENOMIC DNA]</scope>
    <source>
        <strain evidence="2">Treedump-2</strain>
        <tissue evidence="2">Whole body</tissue>
    </source>
</reference>
<organism evidence="2 3">
    <name type="scientific">Atta colombica</name>
    <dbReference type="NCBI Taxonomy" id="520822"/>
    <lineage>
        <taxon>Eukaryota</taxon>
        <taxon>Metazoa</taxon>
        <taxon>Ecdysozoa</taxon>
        <taxon>Arthropoda</taxon>
        <taxon>Hexapoda</taxon>
        <taxon>Insecta</taxon>
        <taxon>Pterygota</taxon>
        <taxon>Neoptera</taxon>
        <taxon>Endopterygota</taxon>
        <taxon>Hymenoptera</taxon>
        <taxon>Apocrita</taxon>
        <taxon>Aculeata</taxon>
        <taxon>Formicoidea</taxon>
        <taxon>Formicidae</taxon>
        <taxon>Myrmicinae</taxon>
        <taxon>Atta</taxon>
    </lineage>
</organism>
<protein>
    <submittedName>
        <fullName evidence="2">Uncharacterized protein</fullName>
    </submittedName>
</protein>
<keyword evidence="3" id="KW-1185">Reference proteome</keyword>
<gene>
    <name evidence="2" type="ORF">ALC53_01558</name>
</gene>
<name>A0A195BT81_9HYME</name>
<feature type="region of interest" description="Disordered" evidence="1">
    <location>
        <begin position="63"/>
        <end position="82"/>
    </location>
</feature>
<proteinExistence type="predicted"/>